<keyword evidence="2" id="KW-1185">Reference proteome</keyword>
<dbReference type="EMBL" id="FOAS01000002">
    <property type="protein sequence ID" value="SEK43792.1"/>
    <property type="molecule type" value="Genomic_DNA"/>
</dbReference>
<proteinExistence type="predicted"/>
<dbReference type="AlphaFoldDB" id="A0A1H7H3D6"/>
<sequence length="150" mass="16975">MPKIICTVPAHTPKAQILQSQAAFTALYAEHFGSAKGLTIVWMLTPAGQTFQAGQPADIYLAMIEVENDLAQRIREPAMWAFTLRWAKILAIDINRLMVTCADSSTVNAYLSQHRQRLRPIRRVPFLLSSLYHLLRSRRANGFAQLRINL</sequence>
<reference evidence="1 2" key="1">
    <citation type="submission" date="2016-10" db="EMBL/GenBank/DDBJ databases">
        <authorList>
            <person name="de Groot N.N."/>
        </authorList>
    </citation>
    <scope>NUCLEOTIDE SEQUENCE [LARGE SCALE GENOMIC DNA]</scope>
    <source>
        <strain evidence="1 2">JCM 19513</strain>
    </source>
</reference>
<organism evidence="1 2">
    <name type="scientific">Atopomonas hussainii</name>
    <dbReference type="NCBI Taxonomy" id="1429083"/>
    <lineage>
        <taxon>Bacteria</taxon>
        <taxon>Pseudomonadati</taxon>
        <taxon>Pseudomonadota</taxon>
        <taxon>Gammaproteobacteria</taxon>
        <taxon>Pseudomonadales</taxon>
        <taxon>Pseudomonadaceae</taxon>
        <taxon>Atopomonas</taxon>
    </lineage>
</organism>
<gene>
    <name evidence="1" type="ORF">SAMN05216214_102246</name>
</gene>
<dbReference type="RefSeq" id="WP_074864862.1">
    <property type="nucleotide sequence ID" value="NZ_FOAS01000002.1"/>
</dbReference>
<dbReference type="STRING" id="1429083.GCA_001885685_01916"/>
<protein>
    <submittedName>
        <fullName evidence="1">Uncharacterized protein</fullName>
    </submittedName>
</protein>
<name>A0A1H7H3D6_9GAMM</name>
<dbReference type="Proteomes" id="UP000185766">
    <property type="component" value="Unassembled WGS sequence"/>
</dbReference>
<evidence type="ECO:0000313" key="1">
    <source>
        <dbReference type="EMBL" id="SEK43792.1"/>
    </source>
</evidence>
<accession>A0A1H7H3D6</accession>
<evidence type="ECO:0000313" key="2">
    <source>
        <dbReference type="Proteomes" id="UP000185766"/>
    </source>
</evidence>